<keyword evidence="3" id="KW-0677">Repeat</keyword>
<evidence type="ECO:0000256" key="3">
    <source>
        <dbReference type="ARBA" id="ARBA00022737"/>
    </source>
</evidence>
<dbReference type="GO" id="GO:0006913">
    <property type="term" value="P:nucleocytoplasmic transport"/>
    <property type="evidence" value="ECO:0007669"/>
    <property type="project" value="TreeGrafter"/>
</dbReference>
<dbReference type="GO" id="GO:0005096">
    <property type="term" value="F:GTPase activator activity"/>
    <property type="evidence" value="ECO:0007669"/>
    <property type="project" value="UniProtKB-KW"/>
</dbReference>
<dbReference type="GO" id="GO:0031267">
    <property type="term" value="F:small GTPase binding"/>
    <property type="evidence" value="ECO:0007669"/>
    <property type="project" value="TreeGrafter"/>
</dbReference>
<dbReference type="Proteomes" id="UP000192257">
    <property type="component" value="Unassembled WGS sequence"/>
</dbReference>
<dbReference type="GeneID" id="39983451"/>
<evidence type="ECO:0008006" key="8">
    <source>
        <dbReference type="Google" id="ProtNLM"/>
    </source>
</evidence>
<dbReference type="GO" id="GO:0005634">
    <property type="term" value="C:nucleus"/>
    <property type="evidence" value="ECO:0007669"/>
    <property type="project" value="TreeGrafter"/>
</dbReference>
<dbReference type="GO" id="GO:0005829">
    <property type="term" value="C:cytosol"/>
    <property type="evidence" value="ECO:0007669"/>
    <property type="project" value="TreeGrafter"/>
</dbReference>
<evidence type="ECO:0000256" key="2">
    <source>
        <dbReference type="ARBA" id="ARBA00022614"/>
    </source>
</evidence>
<dbReference type="PANTHER" id="PTHR24113:SF12">
    <property type="entry name" value="RAN GTPASE-ACTIVATING PROTEIN 1"/>
    <property type="match status" value="1"/>
</dbReference>
<evidence type="ECO:0000256" key="4">
    <source>
        <dbReference type="SAM" id="MobiDB-lite"/>
    </source>
</evidence>
<evidence type="ECO:0000313" key="7">
    <source>
        <dbReference type="Proteomes" id="UP000192257"/>
    </source>
</evidence>
<dbReference type="EMBL" id="NBCO01000226">
    <property type="protein sequence ID" value="ORC78779.1"/>
    <property type="molecule type" value="Genomic_DNA"/>
</dbReference>
<keyword evidence="1" id="KW-0343">GTPase activation</keyword>
<name>A0A1X0NDL1_9TRYP</name>
<reference evidence="5 7" key="1">
    <citation type="submission" date="2017-03" db="EMBL/GenBank/DDBJ databases">
        <title>An alternative strategy for trypanosome survival in the mammalian bloodstream revealed through genome and transcriptome analysis of the ubiquitous bovine parasite Trypanosoma (Megatrypanum) theileri.</title>
        <authorList>
            <person name="Kelly S."/>
            <person name="Ivens A."/>
            <person name="Mott A."/>
            <person name="O'Neill E."/>
            <person name="Emms D."/>
            <person name="Macleod O."/>
            <person name="Voorheis P."/>
            <person name="Matthews J."/>
            <person name="Matthews K."/>
            <person name="Carrington M."/>
        </authorList>
    </citation>
    <scope>NUCLEOTIDE SEQUENCE [LARGE SCALE GENOMIC DNA]</scope>
    <source>
        <strain evidence="5">Edinburgh</strain>
    </source>
</reference>
<keyword evidence="7" id="KW-1185">Reference proteome</keyword>
<dbReference type="InterPro" id="IPR032675">
    <property type="entry name" value="LRR_dom_sf"/>
</dbReference>
<dbReference type="EMBL" id="NBCO01000007">
    <property type="protein sequence ID" value="ORC90801.1"/>
    <property type="molecule type" value="Genomic_DNA"/>
</dbReference>
<evidence type="ECO:0000256" key="1">
    <source>
        <dbReference type="ARBA" id="ARBA00022468"/>
    </source>
</evidence>
<sequence length="320" mass="36352">MIVDEARHFIDFSNYPGGVLDEEILSQLRDALNCNDHFCKLVFNNNRLTDDAVGTLAAILKGRTPIEYLSLEACDLRDVDILHIANAVCTRKALKFIDLRRNPAITSEALPDIARMIRSVPTLTTILMRGTSLQPHNCAEIMDALEQSSSVKVMELPYTVGYRVLDNVKRIISKNNMEYLDSTSSDKNEKRRVAATIGSTSMETSNKRRKKTLEPTTLPKLVPPPPVAFSAEMPPTEVRSTPPLSPSLLQQKSKSTVEMMEFRHWADPAIKNAAAHIYVLDQRCQLLEMHKQEKRERLLAKRGLMPRQKDTEWSTQYYRL</sequence>
<dbReference type="AlphaFoldDB" id="A0A1X0NDL1"/>
<organism evidence="5 7">
    <name type="scientific">Trypanosoma theileri</name>
    <dbReference type="NCBI Taxonomy" id="67003"/>
    <lineage>
        <taxon>Eukaryota</taxon>
        <taxon>Discoba</taxon>
        <taxon>Euglenozoa</taxon>
        <taxon>Kinetoplastea</taxon>
        <taxon>Metakinetoplastina</taxon>
        <taxon>Trypanosomatida</taxon>
        <taxon>Trypanosomatidae</taxon>
        <taxon>Trypanosoma</taxon>
    </lineage>
</organism>
<evidence type="ECO:0000313" key="5">
    <source>
        <dbReference type="EMBL" id="ORC78779.1"/>
    </source>
</evidence>
<dbReference type="Gene3D" id="3.80.10.10">
    <property type="entry name" value="Ribonuclease Inhibitor"/>
    <property type="match status" value="1"/>
</dbReference>
<proteinExistence type="predicted"/>
<dbReference type="OrthoDB" id="120976at2759"/>
<keyword evidence="2" id="KW-0433">Leucine-rich repeat</keyword>
<dbReference type="SUPFAM" id="SSF52047">
    <property type="entry name" value="RNI-like"/>
    <property type="match status" value="1"/>
</dbReference>
<feature type="region of interest" description="Disordered" evidence="4">
    <location>
        <begin position="181"/>
        <end position="248"/>
    </location>
</feature>
<protein>
    <recommendedName>
        <fullName evidence="8">Leucine-rich repeat protein (LRRP)</fullName>
    </recommendedName>
</protein>
<accession>A0A1X0NDL1</accession>
<gene>
    <name evidence="6" type="ORF">TM35_000072250</name>
    <name evidence="5" type="ORF">TM35_002261010</name>
</gene>
<dbReference type="VEuPathDB" id="TriTrypDB:TM35_000072250"/>
<dbReference type="VEuPathDB" id="TriTrypDB:TM35_002261010"/>
<evidence type="ECO:0000313" key="6">
    <source>
        <dbReference type="EMBL" id="ORC90801.1"/>
    </source>
</evidence>
<dbReference type="GO" id="GO:0048471">
    <property type="term" value="C:perinuclear region of cytoplasm"/>
    <property type="evidence" value="ECO:0007669"/>
    <property type="project" value="TreeGrafter"/>
</dbReference>
<dbReference type="PANTHER" id="PTHR24113">
    <property type="entry name" value="RAN GTPASE-ACTIVATING PROTEIN 1"/>
    <property type="match status" value="1"/>
</dbReference>
<comment type="caution">
    <text evidence="5">The sequence shown here is derived from an EMBL/GenBank/DDBJ whole genome shotgun (WGS) entry which is preliminary data.</text>
</comment>
<dbReference type="InterPro" id="IPR027038">
    <property type="entry name" value="RanGap"/>
</dbReference>
<dbReference type="RefSeq" id="XP_028884867.1">
    <property type="nucleotide sequence ID" value="XM_029023671.1"/>
</dbReference>